<sequence length="509" mass="54772">MRDRHHPPSGTDQDSSSEGAVVTTRAGRVRGRNENGVHRFLGIPYAAAPSGPNRFLPPNPAPPWAGVRDAGADGPTPPQLPTPPPLDAFLPTVAGADYLNVNVWTSQPGDARQPVMVWIPGGGFDTGNNVIYDGSRFARDGVVLVAINYRLGAEGFLVLDDDIANVGLLDQIAALEWVHDNIAAFGGDPDNVTVFGQSSGAMSVGTLLTMPNARGLFRRAIMQSGAGNLCYSLDTGREIGHRVADMLGVAPTREAVAEAGVDRLLAAQLSVAGDLARTPDPQRWGAEPGARVNMWRPTVDGVTLPRVPLEAIASGAGSDVDVLIGQNAEEGRLSLVPFAGLDSVTDAAFLDALRLYRLPDSAATDYRTAYPDATPGELLAILQGDWFYRIPAIRLAEARVDAAARTHMYEFTWRSPQFDGHLGACHFLEIPFVFDLLDDPVMRWVTGPNPPQPLADHMHSTWVRFAATGEVPWPRYEPARRTTMCFDADPVVRDDPSPIRATWAGVDLT</sequence>
<organism evidence="6 7">
    <name type="scientific">Actinoalloteichus caeruleus DSM 43889</name>
    <dbReference type="NCBI Taxonomy" id="1120930"/>
    <lineage>
        <taxon>Bacteria</taxon>
        <taxon>Bacillati</taxon>
        <taxon>Actinomycetota</taxon>
        <taxon>Actinomycetes</taxon>
        <taxon>Pseudonocardiales</taxon>
        <taxon>Pseudonocardiaceae</taxon>
        <taxon>Actinoalloteichus</taxon>
        <taxon>Actinoalloteichus cyanogriseus</taxon>
    </lineage>
</organism>
<evidence type="ECO:0000313" key="6">
    <source>
        <dbReference type="EMBL" id="MCP2330638.1"/>
    </source>
</evidence>
<evidence type="ECO:0000256" key="4">
    <source>
        <dbReference type="SAM" id="MobiDB-lite"/>
    </source>
</evidence>
<evidence type="ECO:0000259" key="5">
    <source>
        <dbReference type="Pfam" id="PF00135"/>
    </source>
</evidence>
<dbReference type="InterPro" id="IPR002018">
    <property type="entry name" value="CarbesteraseB"/>
</dbReference>
<dbReference type="Proteomes" id="UP000791080">
    <property type="component" value="Unassembled WGS sequence"/>
</dbReference>
<dbReference type="InterPro" id="IPR019826">
    <property type="entry name" value="Carboxylesterase_B_AS"/>
</dbReference>
<comment type="similarity">
    <text evidence="1 3">Belongs to the type-B carboxylesterase/lipase family.</text>
</comment>
<feature type="compositionally biased region" description="Pro residues" evidence="4">
    <location>
        <begin position="75"/>
        <end position="85"/>
    </location>
</feature>
<feature type="domain" description="Carboxylesterase type B" evidence="5">
    <location>
        <begin position="20"/>
        <end position="485"/>
    </location>
</feature>
<dbReference type="EMBL" id="AUBJ02000001">
    <property type="protein sequence ID" value="MCP2330638.1"/>
    <property type="molecule type" value="Genomic_DNA"/>
</dbReference>
<dbReference type="InterPro" id="IPR050309">
    <property type="entry name" value="Type-B_Carboxylest/Lipase"/>
</dbReference>
<feature type="region of interest" description="Disordered" evidence="4">
    <location>
        <begin position="1"/>
        <end position="35"/>
    </location>
</feature>
<evidence type="ECO:0000313" key="7">
    <source>
        <dbReference type="Proteomes" id="UP000791080"/>
    </source>
</evidence>
<dbReference type="EC" id="3.1.1.-" evidence="3"/>
<proteinExistence type="inferred from homology"/>
<evidence type="ECO:0000256" key="2">
    <source>
        <dbReference type="ARBA" id="ARBA00022801"/>
    </source>
</evidence>
<gene>
    <name evidence="6" type="ORF">G443_000908</name>
</gene>
<keyword evidence="7" id="KW-1185">Reference proteome</keyword>
<dbReference type="Gene3D" id="3.40.50.1820">
    <property type="entry name" value="alpha/beta hydrolase"/>
    <property type="match status" value="1"/>
</dbReference>
<comment type="caution">
    <text evidence="6">The sequence shown here is derived from an EMBL/GenBank/DDBJ whole genome shotgun (WGS) entry which is preliminary data.</text>
</comment>
<dbReference type="PANTHER" id="PTHR11559">
    <property type="entry name" value="CARBOXYLESTERASE"/>
    <property type="match status" value="1"/>
</dbReference>
<reference evidence="6 7" key="1">
    <citation type="submission" date="2022-06" db="EMBL/GenBank/DDBJ databases">
        <title>Genomic Encyclopedia of Type Strains, Phase I: the one thousand microbial genomes (KMG-I) project.</title>
        <authorList>
            <person name="Kyrpides N."/>
        </authorList>
    </citation>
    <scope>NUCLEOTIDE SEQUENCE [LARGE SCALE GENOMIC DNA]</scope>
    <source>
        <strain evidence="6 7">DSM 43889</strain>
    </source>
</reference>
<dbReference type="RefSeq" id="WP_026420345.1">
    <property type="nucleotide sequence ID" value="NZ_AUBJ02000001.1"/>
</dbReference>
<feature type="region of interest" description="Disordered" evidence="4">
    <location>
        <begin position="52"/>
        <end position="85"/>
    </location>
</feature>
<name>A0ABT1JDR1_ACTCY</name>
<keyword evidence="2 3" id="KW-0378">Hydrolase</keyword>
<dbReference type="PROSITE" id="PS00122">
    <property type="entry name" value="CARBOXYLESTERASE_B_1"/>
    <property type="match status" value="1"/>
</dbReference>
<accession>A0ABT1JDR1</accession>
<dbReference type="SUPFAM" id="SSF53474">
    <property type="entry name" value="alpha/beta-Hydrolases"/>
    <property type="match status" value="1"/>
</dbReference>
<evidence type="ECO:0000256" key="3">
    <source>
        <dbReference type="RuleBase" id="RU361235"/>
    </source>
</evidence>
<protein>
    <recommendedName>
        <fullName evidence="3">Carboxylic ester hydrolase</fullName>
        <ecNumber evidence="3">3.1.1.-</ecNumber>
    </recommendedName>
</protein>
<dbReference type="Pfam" id="PF00135">
    <property type="entry name" value="COesterase"/>
    <property type="match status" value="1"/>
</dbReference>
<evidence type="ECO:0000256" key="1">
    <source>
        <dbReference type="ARBA" id="ARBA00005964"/>
    </source>
</evidence>
<dbReference type="InterPro" id="IPR029058">
    <property type="entry name" value="AB_hydrolase_fold"/>
</dbReference>